<accession>A0A2W5N161</accession>
<name>A0A2W5N161_9BACT</name>
<evidence type="ECO:0000313" key="2">
    <source>
        <dbReference type="Proteomes" id="UP000249417"/>
    </source>
</evidence>
<reference evidence="1 2" key="1">
    <citation type="submission" date="2017-08" db="EMBL/GenBank/DDBJ databases">
        <title>Infants hospitalized years apart are colonized by the same room-sourced microbial strains.</title>
        <authorList>
            <person name="Brooks B."/>
            <person name="Olm M.R."/>
            <person name="Firek B.A."/>
            <person name="Baker R."/>
            <person name="Thomas B.C."/>
            <person name="Morowitz M.J."/>
            <person name="Banfield J.F."/>
        </authorList>
    </citation>
    <scope>NUCLEOTIDE SEQUENCE [LARGE SCALE GENOMIC DNA]</scope>
    <source>
        <strain evidence="1">S2_005_002_R2_29</strain>
    </source>
</reference>
<organism evidence="1 2">
    <name type="scientific">Micavibrio aeruginosavorus</name>
    <dbReference type="NCBI Taxonomy" id="349221"/>
    <lineage>
        <taxon>Bacteria</taxon>
        <taxon>Pseudomonadati</taxon>
        <taxon>Bdellovibrionota</taxon>
        <taxon>Bdellovibrionia</taxon>
        <taxon>Bdellovibrionales</taxon>
        <taxon>Pseudobdellovibrionaceae</taxon>
        <taxon>Micavibrio</taxon>
    </lineage>
</organism>
<dbReference type="EMBL" id="QFQB01000031">
    <property type="protein sequence ID" value="PZQ46159.1"/>
    <property type="molecule type" value="Genomic_DNA"/>
</dbReference>
<dbReference type="AlphaFoldDB" id="A0A2W5N161"/>
<gene>
    <name evidence="1" type="ORF">DI551_05630</name>
</gene>
<dbReference type="Proteomes" id="UP000249417">
    <property type="component" value="Unassembled WGS sequence"/>
</dbReference>
<comment type="caution">
    <text evidence="1">The sequence shown here is derived from an EMBL/GenBank/DDBJ whole genome shotgun (WGS) entry which is preliminary data.</text>
</comment>
<evidence type="ECO:0000313" key="1">
    <source>
        <dbReference type="EMBL" id="PZQ46159.1"/>
    </source>
</evidence>
<proteinExistence type="predicted"/>
<sequence length="132" mass="14799">MTAENDKTDTKPKLEWDRMTIYRRKDGTIGACPEAEPNFISLPNISDADLFVRRAALAIPAFGKSEYDAVCADLDRAHKTLNEYANLPAIEGLEDALDHEKKHNEVHRLHEEVILKAARAYAELVKGGITPR</sequence>
<protein>
    <submittedName>
        <fullName evidence="1">Uncharacterized protein</fullName>
    </submittedName>
</protein>